<comment type="subcellular location">
    <subcellularLocation>
        <location evidence="1">Membrane</location>
    </subcellularLocation>
</comment>
<evidence type="ECO:0000313" key="7">
    <source>
        <dbReference type="EMBL" id="RGS36663.1"/>
    </source>
</evidence>
<reference evidence="7 8" key="1">
    <citation type="submission" date="2018-08" db="EMBL/GenBank/DDBJ databases">
        <title>A genome reference for cultivated species of the human gut microbiota.</title>
        <authorList>
            <person name="Zou Y."/>
            <person name="Xue W."/>
            <person name="Luo G."/>
        </authorList>
    </citation>
    <scope>NUCLEOTIDE SEQUENCE [LARGE SCALE GENOMIC DNA]</scope>
    <source>
        <strain evidence="7 8">AF22-12AC</strain>
    </source>
</reference>
<dbReference type="GO" id="GO:0071555">
    <property type="term" value="P:cell wall organization"/>
    <property type="evidence" value="ECO:0007669"/>
    <property type="project" value="TreeGrafter"/>
</dbReference>
<evidence type="ECO:0000259" key="6">
    <source>
        <dbReference type="Pfam" id="PF03717"/>
    </source>
</evidence>
<dbReference type="InterPro" id="IPR036138">
    <property type="entry name" value="PBP_dimer_sf"/>
</dbReference>
<dbReference type="Pfam" id="PF00905">
    <property type="entry name" value="Transpeptidase"/>
    <property type="match status" value="1"/>
</dbReference>
<dbReference type="InterPro" id="IPR005311">
    <property type="entry name" value="PBP_dimer"/>
</dbReference>
<dbReference type="InterPro" id="IPR012338">
    <property type="entry name" value="Beta-lactam/transpept-like"/>
</dbReference>
<sequence>MSQEHAFYRSKTFNRRKIWLMFLAVFFVLMFLGGRLVYLMVFCSEYYGQKAEDLHERERDIKAARGRIIDATGKILATNKSVCTISVIHSQIDEPEKVIAALQKELGLTEEEVRKRVEKVSSIERVKTNVDKETGDRIRAYGLSGIKVDEDYKRYYPLDTMASTVLGFTGADNQGILGLEVKYDSYLQGTSGKILTLTDARGIEIENAGETRLEPVNGYDLYISMDSNIQQYCEQAAEKAYIKKQADEVSVIVMNPQNGELMAMVNYPEFNLNEPFTLIEEMGADGTESADKKQELLNRMWRNPCISDTYEPGSTFKIITAAAALEEGVVSLTDQFYCPGYKLVEDRRIRCAKTSGHGAETFETGIMNSCNPVFIELGERLGVENYYKYFKQFGLTQKTGIDLPGEAATIMHKQENVGPVELATISFGQSFQITPIQLVTTVSSIINGGTRITPHFGVEVRETDGTLVETFSYDKREEICSGETSETMQYLLEKVVSEGGGKNAKIEGYAIGGKTATSQTLPRSEHRYISSFLGFAPADDPKVLVIAIINNPKGTYYGGLIAAPVVKEIMENILPYLDKS</sequence>
<protein>
    <submittedName>
        <fullName evidence="7">Peptidoglycan glycosyltransferase</fullName>
    </submittedName>
</protein>
<evidence type="ECO:0000256" key="4">
    <source>
        <dbReference type="SAM" id="Phobius"/>
    </source>
</evidence>
<dbReference type="InterPro" id="IPR001460">
    <property type="entry name" value="PCN-bd_Tpept"/>
</dbReference>
<evidence type="ECO:0000256" key="3">
    <source>
        <dbReference type="ARBA" id="ARBA00023136"/>
    </source>
</evidence>
<dbReference type="GO" id="GO:0008658">
    <property type="term" value="F:penicillin binding"/>
    <property type="evidence" value="ECO:0007669"/>
    <property type="project" value="InterPro"/>
</dbReference>
<dbReference type="Gene3D" id="3.40.710.10">
    <property type="entry name" value="DD-peptidase/beta-lactamase superfamily"/>
    <property type="match status" value="1"/>
</dbReference>
<feature type="domain" description="Penicillin-binding protein transpeptidase" evidence="5">
    <location>
        <begin position="250"/>
        <end position="571"/>
    </location>
</feature>
<keyword evidence="4" id="KW-0812">Transmembrane</keyword>
<evidence type="ECO:0000256" key="2">
    <source>
        <dbReference type="ARBA" id="ARBA00007171"/>
    </source>
</evidence>
<dbReference type="PANTHER" id="PTHR30627:SF1">
    <property type="entry name" value="PEPTIDOGLYCAN D,D-TRANSPEPTIDASE FTSI"/>
    <property type="match status" value="1"/>
</dbReference>
<name>A0A395V766_9FIRM</name>
<comment type="similarity">
    <text evidence="2">Belongs to the transpeptidase family.</text>
</comment>
<accession>A0A395V766</accession>
<dbReference type="EMBL" id="QRVL01000020">
    <property type="protein sequence ID" value="RGS36663.1"/>
    <property type="molecule type" value="Genomic_DNA"/>
</dbReference>
<dbReference type="Pfam" id="PF03717">
    <property type="entry name" value="PBP_dimer"/>
    <property type="match status" value="1"/>
</dbReference>
<dbReference type="SUPFAM" id="SSF56519">
    <property type="entry name" value="Penicillin binding protein dimerisation domain"/>
    <property type="match status" value="1"/>
</dbReference>
<dbReference type="Gene3D" id="3.90.1310.10">
    <property type="entry name" value="Penicillin-binding protein 2a (Domain 2)"/>
    <property type="match status" value="1"/>
</dbReference>
<dbReference type="Gene3D" id="3.30.450.330">
    <property type="match status" value="1"/>
</dbReference>
<evidence type="ECO:0000259" key="5">
    <source>
        <dbReference type="Pfam" id="PF00905"/>
    </source>
</evidence>
<keyword evidence="4" id="KW-1133">Transmembrane helix</keyword>
<dbReference type="InterPro" id="IPR050515">
    <property type="entry name" value="Beta-lactam/transpept"/>
</dbReference>
<dbReference type="PANTHER" id="PTHR30627">
    <property type="entry name" value="PEPTIDOGLYCAN D,D-TRANSPEPTIDASE"/>
    <property type="match status" value="1"/>
</dbReference>
<dbReference type="Proteomes" id="UP000266172">
    <property type="component" value="Unassembled WGS sequence"/>
</dbReference>
<feature type="domain" description="Penicillin-binding protein dimerisation" evidence="6">
    <location>
        <begin position="61"/>
        <end position="207"/>
    </location>
</feature>
<evidence type="ECO:0000313" key="8">
    <source>
        <dbReference type="Proteomes" id="UP000266172"/>
    </source>
</evidence>
<evidence type="ECO:0000256" key="1">
    <source>
        <dbReference type="ARBA" id="ARBA00004370"/>
    </source>
</evidence>
<organism evidence="7 8">
    <name type="scientific">Roseburia hominis</name>
    <dbReference type="NCBI Taxonomy" id="301301"/>
    <lineage>
        <taxon>Bacteria</taxon>
        <taxon>Bacillati</taxon>
        <taxon>Bacillota</taxon>
        <taxon>Clostridia</taxon>
        <taxon>Lachnospirales</taxon>
        <taxon>Lachnospiraceae</taxon>
        <taxon>Roseburia</taxon>
    </lineage>
</organism>
<dbReference type="GO" id="GO:0005886">
    <property type="term" value="C:plasma membrane"/>
    <property type="evidence" value="ECO:0007669"/>
    <property type="project" value="TreeGrafter"/>
</dbReference>
<dbReference type="AlphaFoldDB" id="A0A395V766"/>
<feature type="transmembrane region" description="Helical" evidence="4">
    <location>
        <begin position="20"/>
        <end position="41"/>
    </location>
</feature>
<dbReference type="GO" id="GO:0016740">
    <property type="term" value="F:transferase activity"/>
    <property type="evidence" value="ECO:0007669"/>
    <property type="project" value="UniProtKB-KW"/>
</dbReference>
<comment type="caution">
    <text evidence="7">The sequence shown here is derived from an EMBL/GenBank/DDBJ whole genome shotgun (WGS) entry which is preliminary data.</text>
</comment>
<keyword evidence="7" id="KW-0808">Transferase</keyword>
<gene>
    <name evidence="7" type="ORF">DWX93_15180</name>
</gene>
<dbReference type="SUPFAM" id="SSF56601">
    <property type="entry name" value="beta-lactamase/transpeptidase-like"/>
    <property type="match status" value="1"/>
</dbReference>
<dbReference type="RefSeq" id="WP_118098364.1">
    <property type="nucleotide sequence ID" value="NZ_CAUGCI010000031.1"/>
</dbReference>
<proteinExistence type="inferred from homology"/>
<keyword evidence="3 4" id="KW-0472">Membrane</keyword>